<evidence type="ECO:0000256" key="1">
    <source>
        <dbReference type="ARBA" id="ARBA00022679"/>
    </source>
</evidence>
<keyword evidence="2" id="KW-0012">Acyltransferase</keyword>
<dbReference type="EMBL" id="JAWCTQ010000011">
    <property type="protein sequence ID" value="MDT9682695.1"/>
    <property type="molecule type" value="Genomic_DNA"/>
</dbReference>
<dbReference type="RefSeq" id="WP_315877776.1">
    <property type="nucleotide sequence ID" value="NZ_JAWCTQ010000011.1"/>
</dbReference>
<evidence type="ECO:0000259" key="3">
    <source>
        <dbReference type="PROSITE" id="PS51186"/>
    </source>
</evidence>
<keyword evidence="5" id="KW-1185">Reference proteome</keyword>
<dbReference type="Pfam" id="PF00583">
    <property type="entry name" value="Acetyltransf_1"/>
    <property type="match status" value="1"/>
</dbReference>
<dbReference type="Proteomes" id="UP001250181">
    <property type="component" value="Unassembled WGS sequence"/>
</dbReference>
<dbReference type="Gene3D" id="3.40.630.30">
    <property type="match status" value="1"/>
</dbReference>
<evidence type="ECO:0000313" key="4">
    <source>
        <dbReference type="EMBL" id="MDT9682695.1"/>
    </source>
</evidence>
<organism evidence="4 5">
    <name type="scientific">Streptomyces tamarix</name>
    <dbReference type="NCBI Taxonomy" id="3078565"/>
    <lineage>
        <taxon>Bacteria</taxon>
        <taxon>Bacillati</taxon>
        <taxon>Actinomycetota</taxon>
        <taxon>Actinomycetes</taxon>
        <taxon>Kitasatosporales</taxon>
        <taxon>Streptomycetaceae</taxon>
        <taxon>Streptomyces</taxon>
    </lineage>
</organism>
<comment type="caution">
    <text evidence="4">The sequence shown here is derived from an EMBL/GenBank/DDBJ whole genome shotgun (WGS) entry which is preliminary data.</text>
</comment>
<dbReference type="InterPro" id="IPR050832">
    <property type="entry name" value="Bact_Acetyltransf"/>
</dbReference>
<gene>
    <name evidence="4" type="ORF">RND61_11530</name>
</gene>
<reference evidence="4 5" key="1">
    <citation type="submission" date="2023-09" db="EMBL/GenBank/DDBJ databases">
        <title>Streptomyces sp. nov.: A antagonism against Alternaria gaisen Producing Streptochlin, Isolated from Tamarix root soil.</title>
        <authorList>
            <person name="Chen Y."/>
        </authorList>
    </citation>
    <scope>NUCLEOTIDE SEQUENCE [LARGE SCALE GENOMIC DNA]</scope>
    <source>
        <strain evidence="4 5">TRM76323</strain>
    </source>
</reference>
<dbReference type="InterPro" id="IPR016181">
    <property type="entry name" value="Acyl_CoA_acyltransferase"/>
</dbReference>
<evidence type="ECO:0000256" key="2">
    <source>
        <dbReference type="ARBA" id="ARBA00023315"/>
    </source>
</evidence>
<dbReference type="PANTHER" id="PTHR43877:SF1">
    <property type="entry name" value="ACETYLTRANSFERASE"/>
    <property type="match status" value="1"/>
</dbReference>
<accession>A0ABU3QIV2</accession>
<name>A0ABU3QIV2_9ACTN</name>
<keyword evidence="1" id="KW-0808">Transferase</keyword>
<dbReference type="InterPro" id="IPR000182">
    <property type="entry name" value="GNAT_dom"/>
</dbReference>
<dbReference type="SUPFAM" id="SSF55729">
    <property type="entry name" value="Acyl-CoA N-acyltransferases (Nat)"/>
    <property type="match status" value="1"/>
</dbReference>
<dbReference type="PROSITE" id="PS51186">
    <property type="entry name" value="GNAT"/>
    <property type="match status" value="1"/>
</dbReference>
<sequence length="171" mass="18452">MTTRVRKMTEADCAAVAEVRVEGWRSAYRGLLPAAYLAAMDVGEDAEARREHLARAGERVVHLVAERAGKVVGWAAFGPDRSPDAGPGDGELYALYVRPEVVGTGAGRALMDEVVARAVARGCARLSLWVLEGNAPGRRFYAKAGFAPDGAREPWEVGGTEVVELRYARRL</sequence>
<dbReference type="PANTHER" id="PTHR43877">
    <property type="entry name" value="AMINOALKYLPHOSPHONATE N-ACETYLTRANSFERASE-RELATED-RELATED"/>
    <property type="match status" value="1"/>
</dbReference>
<evidence type="ECO:0000313" key="5">
    <source>
        <dbReference type="Proteomes" id="UP001250181"/>
    </source>
</evidence>
<dbReference type="CDD" id="cd04301">
    <property type="entry name" value="NAT_SF"/>
    <property type="match status" value="1"/>
</dbReference>
<protein>
    <submittedName>
        <fullName evidence="4">GNAT family N-acetyltransferase</fullName>
    </submittedName>
</protein>
<proteinExistence type="predicted"/>
<feature type="domain" description="N-acetyltransferase" evidence="3">
    <location>
        <begin position="3"/>
        <end position="171"/>
    </location>
</feature>